<dbReference type="OrthoDB" id="3062753at2759"/>
<evidence type="ECO:0000313" key="3">
    <source>
        <dbReference type="Proteomes" id="UP000812287"/>
    </source>
</evidence>
<name>A0A9P7VIP1_9AGAR</name>
<dbReference type="EMBL" id="MU250568">
    <property type="protein sequence ID" value="KAG7440669.1"/>
    <property type="molecule type" value="Genomic_DNA"/>
</dbReference>
<keyword evidence="3" id="KW-1185">Reference proteome</keyword>
<evidence type="ECO:0000256" key="1">
    <source>
        <dbReference type="SAM" id="MobiDB-lite"/>
    </source>
</evidence>
<dbReference type="RefSeq" id="XP_043034169.1">
    <property type="nucleotide sequence ID" value="XM_043190663.1"/>
</dbReference>
<accession>A0A9P7VIP1</accession>
<protein>
    <submittedName>
        <fullName evidence="2">Uncharacterized protein</fullName>
    </submittedName>
</protein>
<sequence>MHDHPTRKLRRRTEKESAVKVEPKEEQLETTNHLLHSPLPPLPQGWEHPAELDYLDASTWSKDDIIRHLITNSFSVPALVPHSKWTTIITAAEGSTTMLPNSYRIPLMFVGEFMWFSLRLVLEDEKEWEKFKGGVLHVSRLCEAFLGEARRAMGSEGLGAAWRCAVFDRALVRYRWGCLFADRKHLQLFWETYGEQEYRKDPVKFYWKWVVLKGWKGFRLDEERVQNGVTARQWMRGLAKEDGGDWVWVTDQTSSRSTEASEYLESWQRTKVWGQPIPTFPSRDPVCATDPSPNLSKDLPTPTDTIHYPPTPVPKTDLLQILHAQYQSQVLCISPLEKDIARLKQGKGYRSAAAASVPALFVPAPNFPNLSDPDCSTSFWKDPLEALLDADVCEAPGSVKAEDTLEEVASVMDRDVVISPPIKSPRKLKRKRIG</sequence>
<organism evidence="2 3">
    <name type="scientific">Guyanagaster necrorhizus</name>
    <dbReference type="NCBI Taxonomy" id="856835"/>
    <lineage>
        <taxon>Eukaryota</taxon>
        <taxon>Fungi</taxon>
        <taxon>Dikarya</taxon>
        <taxon>Basidiomycota</taxon>
        <taxon>Agaricomycotina</taxon>
        <taxon>Agaricomycetes</taxon>
        <taxon>Agaricomycetidae</taxon>
        <taxon>Agaricales</taxon>
        <taxon>Marasmiineae</taxon>
        <taxon>Physalacriaceae</taxon>
        <taxon>Guyanagaster</taxon>
    </lineage>
</organism>
<dbReference type="Proteomes" id="UP000812287">
    <property type="component" value="Unassembled WGS sequence"/>
</dbReference>
<reference evidence="2" key="1">
    <citation type="submission" date="2020-11" db="EMBL/GenBank/DDBJ databases">
        <title>Adaptations for nitrogen fixation in a non-lichenized fungal sporocarp promotes dispersal by wood-feeding termites.</title>
        <authorList>
            <consortium name="DOE Joint Genome Institute"/>
            <person name="Koch R.A."/>
            <person name="Yoon G."/>
            <person name="Arayal U."/>
            <person name="Lail K."/>
            <person name="Amirebrahimi M."/>
            <person name="Labutti K."/>
            <person name="Lipzen A."/>
            <person name="Riley R."/>
            <person name="Barry K."/>
            <person name="Henrissat B."/>
            <person name="Grigoriev I.V."/>
            <person name="Herr J.R."/>
            <person name="Aime M.C."/>
        </authorList>
    </citation>
    <scope>NUCLEOTIDE SEQUENCE</scope>
    <source>
        <strain evidence="2">MCA 3950</strain>
    </source>
</reference>
<gene>
    <name evidence="2" type="ORF">BT62DRAFT_997609</name>
</gene>
<feature type="region of interest" description="Disordered" evidence="1">
    <location>
        <begin position="1"/>
        <end position="31"/>
    </location>
</feature>
<evidence type="ECO:0000313" key="2">
    <source>
        <dbReference type="EMBL" id="KAG7440669.1"/>
    </source>
</evidence>
<dbReference type="AlphaFoldDB" id="A0A9P7VIP1"/>
<comment type="caution">
    <text evidence="2">The sequence shown here is derived from an EMBL/GenBank/DDBJ whole genome shotgun (WGS) entry which is preliminary data.</text>
</comment>
<proteinExistence type="predicted"/>
<feature type="compositionally biased region" description="Basic and acidic residues" evidence="1">
    <location>
        <begin position="13"/>
        <end position="27"/>
    </location>
</feature>
<dbReference type="GeneID" id="66112960"/>